<comment type="caution">
    <text evidence="1">The sequence shown here is derived from an EMBL/GenBank/DDBJ whole genome shotgun (WGS) entry which is preliminary data.</text>
</comment>
<dbReference type="CDD" id="cd00866">
    <property type="entry name" value="PEBP_euk"/>
    <property type="match status" value="1"/>
</dbReference>
<dbReference type="EMBL" id="LFYR01000762">
    <property type="protein sequence ID" value="KMZ69483.1"/>
    <property type="molecule type" value="Genomic_DNA"/>
</dbReference>
<organism evidence="1 2">
    <name type="scientific">Zostera marina</name>
    <name type="common">Eelgrass</name>
    <dbReference type="NCBI Taxonomy" id="29655"/>
    <lineage>
        <taxon>Eukaryota</taxon>
        <taxon>Viridiplantae</taxon>
        <taxon>Streptophyta</taxon>
        <taxon>Embryophyta</taxon>
        <taxon>Tracheophyta</taxon>
        <taxon>Spermatophyta</taxon>
        <taxon>Magnoliopsida</taxon>
        <taxon>Liliopsida</taxon>
        <taxon>Zosteraceae</taxon>
        <taxon>Zostera</taxon>
    </lineage>
</organism>
<dbReference type="Gene3D" id="3.90.280.10">
    <property type="entry name" value="PEBP-like"/>
    <property type="match status" value="1"/>
</dbReference>
<dbReference type="OMA" id="FNCHRER"/>
<name>A0A0K9PK82_ZOSMR</name>
<evidence type="ECO:0000313" key="1">
    <source>
        <dbReference type="EMBL" id="KMZ69483.1"/>
    </source>
</evidence>
<dbReference type="InterPro" id="IPR036610">
    <property type="entry name" value="PEBP-like_sf"/>
</dbReference>
<dbReference type="InterPro" id="IPR035810">
    <property type="entry name" value="PEBP_euk"/>
</dbReference>
<dbReference type="PANTHER" id="PTHR11362">
    <property type="entry name" value="PHOSPHATIDYLETHANOLAMINE-BINDING PROTEIN"/>
    <property type="match status" value="1"/>
</dbReference>
<keyword evidence="2" id="KW-1185">Reference proteome</keyword>
<accession>A0A0K9PK82</accession>
<sequence length="106" mass="12290">MVDPDAPNPSEPTLREYLHWLVTDIPGTTDSNFVNVVELYDSPRPTTGIHRFVFALFKQLGHGTVEPQPNQWRQNFCTREFAINYNLGLPVAVSYFNCQRESGFWW</sequence>
<reference evidence="2" key="1">
    <citation type="journal article" date="2016" name="Nature">
        <title>The genome of the seagrass Zostera marina reveals angiosperm adaptation to the sea.</title>
        <authorList>
            <person name="Olsen J.L."/>
            <person name="Rouze P."/>
            <person name="Verhelst B."/>
            <person name="Lin Y.-C."/>
            <person name="Bayer T."/>
            <person name="Collen J."/>
            <person name="Dattolo E."/>
            <person name="De Paoli E."/>
            <person name="Dittami S."/>
            <person name="Maumus F."/>
            <person name="Michel G."/>
            <person name="Kersting A."/>
            <person name="Lauritano C."/>
            <person name="Lohaus R."/>
            <person name="Toepel M."/>
            <person name="Tonon T."/>
            <person name="Vanneste K."/>
            <person name="Amirebrahimi M."/>
            <person name="Brakel J."/>
            <person name="Bostroem C."/>
            <person name="Chovatia M."/>
            <person name="Grimwood J."/>
            <person name="Jenkins J.W."/>
            <person name="Jueterbock A."/>
            <person name="Mraz A."/>
            <person name="Stam W.T."/>
            <person name="Tice H."/>
            <person name="Bornberg-Bauer E."/>
            <person name="Green P.J."/>
            <person name="Pearson G.A."/>
            <person name="Procaccini G."/>
            <person name="Duarte C.M."/>
            <person name="Schmutz J."/>
            <person name="Reusch T.B.H."/>
            <person name="Van de Peer Y."/>
        </authorList>
    </citation>
    <scope>NUCLEOTIDE SEQUENCE [LARGE SCALE GENOMIC DNA]</scope>
    <source>
        <strain evidence="2">cv. Finnish</strain>
    </source>
</reference>
<proteinExistence type="predicted"/>
<dbReference type="OrthoDB" id="2506647at2759"/>
<dbReference type="AlphaFoldDB" id="A0A0K9PK82"/>
<dbReference type="PANTHER" id="PTHR11362:SF9">
    <property type="entry name" value="PROTEIN FLOWERING LOCUS T-RELATED"/>
    <property type="match status" value="1"/>
</dbReference>
<evidence type="ECO:0000313" key="2">
    <source>
        <dbReference type="Proteomes" id="UP000036987"/>
    </source>
</evidence>
<dbReference type="Proteomes" id="UP000036987">
    <property type="component" value="Unassembled WGS sequence"/>
</dbReference>
<protein>
    <submittedName>
        <fullName evidence="1">Flowering locus T2</fullName>
    </submittedName>
</protein>
<dbReference type="STRING" id="29655.A0A0K9PK82"/>
<dbReference type="InterPro" id="IPR008914">
    <property type="entry name" value="PEBP"/>
</dbReference>
<gene>
    <name evidence="1" type="ORF">ZOSMA_212G00020</name>
</gene>
<dbReference type="Pfam" id="PF01161">
    <property type="entry name" value="PBP"/>
    <property type="match status" value="1"/>
</dbReference>
<dbReference type="SUPFAM" id="SSF49777">
    <property type="entry name" value="PEBP-like"/>
    <property type="match status" value="1"/>
</dbReference>